<reference evidence="1 2" key="1">
    <citation type="submission" date="2015-02" db="EMBL/GenBank/DDBJ databases">
        <authorList>
            <person name="Slaby B."/>
            <person name="Hentschel U."/>
        </authorList>
    </citation>
    <scope>NUCLEOTIDE SEQUENCE [LARGE SCALE GENOMIC DNA]</scope>
    <source>
        <strain evidence="1">15L</strain>
    </source>
</reference>
<reference evidence="1 2" key="2">
    <citation type="submission" date="2015-05" db="EMBL/GenBank/DDBJ databases">
        <title>Lifestyle Evolution in Cyanobacterial Symbionts of Sponges.</title>
        <authorList>
            <person name="Burgsdorf I."/>
            <person name="Slaby B.M."/>
            <person name="Handley K.M."/>
            <person name="Haber M."/>
            <person name="Blom J."/>
            <person name="Marshall C.W."/>
            <person name="Gilbert J.A."/>
            <person name="Hentschel U."/>
            <person name="Steindler L."/>
        </authorList>
    </citation>
    <scope>NUCLEOTIDE SEQUENCE [LARGE SCALE GENOMIC DNA]</scope>
    <source>
        <strain evidence="1">15L</strain>
    </source>
</reference>
<name>A0A0G8AVS3_9SYNE</name>
<organism evidence="1 2">
    <name type="scientific">Candidatus Synechococcus spongiarum 15L</name>
    <dbReference type="NCBI Taxonomy" id="1608419"/>
    <lineage>
        <taxon>Bacteria</taxon>
        <taxon>Bacillati</taxon>
        <taxon>Cyanobacteriota</taxon>
        <taxon>Cyanophyceae</taxon>
        <taxon>Synechococcales</taxon>
        <taxon>Synechococcaceae</taxon>
        <taxon>Synechococcus</taxon>
    </lineage>
</organism>
<accession>A0A0G8AVS3</accession>
<protein>
    <submittedName>
        <fullName evidence="1">Uncharacterized protein</fullName>
    </submittedName>
</protein>
<dbReference type="AlphaFoldDB" id="A0A0G8AVS3"/>
<dbReference type="Proteomes" id="UP000035037">
    <property type="component" value="Unassembled WGS sequence"/>
</dbReference>
<dbReference type="EMBL" id="JYFQ01000091">
    <property type="protein sequence ID" value="KKZ13311.1"/>
    <property type="molecule type" value="Genomic_DNA"/>
</dbReference>
<dbReference type="PATRIC" id="fig|1608419.3.peg.2440"/>
<sequence>MSGTHQGPVVGDLRAMLRALEDGSVELLITDQQQTQPSGELAPISRDVFFTVLHRFRQVELKRQLGSTMWKRLEVRAVRDAAAPQSRK</sequence>
<evidence type="ECO:0000313" key="1">
    <source>
        <dbReference type="EMBL" id="KKZ13311.1"/>
    </source>
</evidence>
<evidence type="ECO:0000313" key="2">
    <source>
        <dbReference type="Proteomes" id="UP000035037"/>
    </source>
</evidence>
<comment type="caution">
    <text evidence="1">The sequence shown here is derived from an EMBL/GenBank/DDBJ whole genome shotgun (WGS) entry which is preliminary data.</text>
</comment>
<proteinExistence type="predicted"/>
<gene>
    <name evidence="1" type="ORF">TQ37_04460</name>
</gene>